<name>A0A7J8NXW7_GOSRA</name>
<dbReference type="GO" id="GO:0005524">
    <property type="term" value="F:ATP binding"/>
    <property type="evidence" value="ECO:0007669"/>
    <property type="project" value="InterPro"/>
</dbReference>
<dbReference type="Pfam" id="PF25568">
    <property type="entry name" value="AAA_lid_At3g28540"/>
    <property type="match status" value="1"/>
</dbReference>
<feature type="domain" description="AAA+ ATPase At3g28540-like C-terminal" evidence="2">
    <location>
        <begin position="228"/>
        <end position="292"/>
    </location>
</feature>
<dbReference type="SUPFAM" id="SSF52540">
    <property type="entry name" value="P-loop containing nucleoside triphosphate hydrolases"/>
    <property type="match status" value="1"/>
</dbReference>
<dbReference type="GO" id="GO:0016887">
    <property type="term" value="F:ATP hydrolysis activity"/>
    <property type="evidence" value="ECO:0007669"/>
    <property type="project" value="InterPro"/>
</dbReference>
<dbReference type="Gene3D" id="6.10.280.40">
    <property type="match status" value="1"/>
</dbReference>
<gene>
    <name evidence="3" type="ORF">Gorai_023867</name>
</gene>
<protein>
    <recommendedName>
        <fullName evidence="5">AAA+ ATPase domain-containing protein</fullName>
    </recommendedName>
</protein>
<dbReference type="AlphaFoldDB" id="A0A7J8NXW7"/>
<evidence type="ECO:0000259" key="1">
    <source>
        <dbReference type="Pfam" id="PF00004"/>
    </source>
</evidence>
<dbReference type="EMBL" id="JABEZZ010000003">
    <property type="protein sequence ID" value="MBA0581694.1"/>
    <property type="molecule type" value="Genomic_DNA"/>
</dbReference>
<reference evidence="3 4" key="1">
    <citation type="journal article" date="2019" name="Genome Biol. Evol.">
        <title>Insights into the evolution of the New World diploid cottons (Gossypium, subgenus Houzingenia) based on genome sequencing.</title>
        <authorList>
            <person name="Grover C.E."/>
            <person name="Arick M.A. 2nd"/>
            <person name="Thrash A."/>
            <person name="Conover J.L."/>
            <person name="Sanders W.S."/>
            <person name="Peterson D.G."/>
            <person name="Frelichowski J.E."/>
            <person name="Scheffler J.A."/>
            <person name="Scheffler B.E."/>
            <person name="Wendel J.F."/>
        </authorList>
    </citation>
    <scope>NUCLEOTIDE SEQUENCE [LARGE SCALE GENOMIC DNA]</scope>
    <source>
        <strain evidence="3">8</strain>
        <tissue evidence="3">Leaf</tissue>
    </source>
</reference>
<dbReference type="PANTHER" id="PTHR23070">
    <property type="entry name" value="BCS1 AAA-TYPE ATPASE"/>
    <property type="match status" value="1"/>
</dbReference>
<evidence type="ECO:0000313" key="3">
    <source>
        <dbReference type="EMBL" id="MBA0581694.1"/>
    </source>
</evidence>
<dbReference type="InterPro" id="IPR050747">
    <property type="entry name" value="Mitochondrial_chaperone_BCS1"/>
</dbReference>
<feature type="domain" description="ATPase AAA-type core" evidence="1">
    <location>
        <begin position="109"/>
        <end position="226"/>
    </location>
</feature>
<dbReference type="InterPro" id="IPR058017">
    <property type="entry name" value="At3g28540-like_C"/>
</dbReference>
<dbReference type="InterPro" id="IPR003959">
    <property type="entry name" value="ATPase_AAA_core"/>
</dbReference>
<evidence type="ECO:0000313" key="4">
    <source>
        <dbReference type="Proteomes" id="UP000593578"/>
    </source>
</evidence>
<dbReference type="Gene3D" id="3.40.50.300">
    <property type="entry name" value="P-loop containing nucleotide triphosphate hydrolases"/>
    <property type="match status" value="1"/>
</dbReference>
<sequence>MKSEDPDIALGGLVKLLKRKKLEGDGPVDKDGKTVGIREVKRQKVETKGKPVRMSRRKVWDSINFEHPATLETLAMDPELKNAVMEDLNRFISRKEFYKKVGRAWKRGYLLYGSPGTSKSSLVAAMANYLKFDVYDLQLVNIYWESDLRRLLLSMGNRSILVIEDIDCNIFVKIVQLTLSGLLNIIDGLWSSCGDERIIIFSTNHKDRLDPALLRPGRMDMYIHMSYCNPQGFKLLASNYLGIHGYHHLFGEIEGLLQDTEVSPAQVAEELMMSEDPDVALSGLVKLLKWKKLEGDDANAFDIQDVKRQKG</sequence>
<organism evidence="3 4">
    <name type="scientific">Gossypium raimondii</name>
    <name type="common">Peruvian cotton</name>
    <name type="synonym">Gossypium klotzschianum subsp. raimondii</name>
    <dbReference type="NCBI Taxonomy" id="29730"/>
    <lineage>
        <taxon>Eukaryota</taxon>
        <taxon>Viridiplantae</taxon>
        <taxon>Streptophyta</taxon>
        <taxon>Embryophyta</taxon>
        <taxon>Tracheophyta</taxon>
        <taxon>Spermatophyta</taxon>
        <taxon>Magnoliopsida</taxon>
        <taxon>eudicotyledons</taxon>
        <taxon>Gunneridae</taxon>
        <taxon>Pentapetalae</taxon>
        <taxon>rosids</taxon>
        <taxon>malvids</taxon>
        <taxon>Malvales</taxon>
        <taxon>Malvaceae</taxon>
        <taxon>Malvoideae</taxon>
        <taxon>Gossypium</taxon>
    </lineage>
</organism>
<dbReference type="Pfam" id="PF00004">
    <property type="entry name" value="AAA"/>
    <property type="match status" value="1"/>
</dbReference>
<comment type="caution">
    <text evidence="3">The sequence shown here is derived from an EMBL/GenBank/DDBJ whole genome shotgun (WGS) entry which is preliminary data.</text>
</comment>
<dbReference type="InterPro" id="IPR027417">
    <property type="entry name" value="P-loop_NTPase"/>
</dbReference>
<proteinExistence type="predicted"/>
<evidence type="ECO:0000259" key="2">
    <source>
        <dbReference type="Pfam" id="PF25568"/>
    </source>
</evidence>
<accession>A0A7J8NXW7</accession>
<evidence type="ECO:0008006" key="5">
    <source>
        <dbReference type="Google" id="ProtNLM"/>
    </source>
</evidence>
<dbReference type="Proteomes" id="UP000593578">
    <property type="component" value="Unassembled WGS sequence"/>
</dbReference>